<accession>A0ABN9FZU2</accession>
<gene>
    <name evidence="1" type="ORF">SPARVUS_LOCUS13157701</name>
</gene>
<dbReference type="Proteomes" id="UP001162483">
    <property type="component" value="Unassembled WGS sequence"/>
</dbReference>
<comment type="caution">
    <text evidence="1">The sequence shown here is derived from an EMBL/GenBank/DDBJ whole genome shotgun (WGS) entry which is preliminary data.</text>
</comment>
<protein>
    <submittedName>
        <fullName evidence="1">Uncharacterized protein</fullName>
    </submittedName>
</protein>
<proteinExistence type="predicted"/>
<name>A0ABN9FZU2_9NEOB</name>
<organism evidence="1 2">
    <name type="scientific">Staurois parvus</name>
    <dbReference type="NCBI Taxonomy" id="386267"/>
    <lineage>
        <taxon>Eukaryota</taxon>
        <taxon>Metazoa</taxon>
        <taxon>Chordata</taxon>
        <taxon>Craniata</taxon>
        <taxon>Vertebrata</taxon>
        <taxon>Euteleostomi</taxon>
        <taxon>Amphibia</taxon>
        <taxon>Batrachia</taxon>
        <taxon>Anura</taxon>
        <taxon>Neobatrachia</taxon>
        <taxon>Ranoidea</taxon>
        <taxon>Ranidae</taxon>
        <taxon>Staurois</taxon>
    </lineage>
</organism>
<dbReference type="EMBL" id="CATNWA010017713">
    <property type="protein sequence ID" value="CAI9602592.1"/>
    <property type="molecule type" value="Genomic_DNA"/>
</dbReference>
<evidence type="ECO:0000313" key="2">
    <source>
        <dbReference type="Proteomes" id="UP001162483"/>
    </source>
</evidence>
<evidence type="ECO:0000313" key="1">
    <source>
        <dbReference type="EMBL" id="CAI9602592.1"/>
    </source>
</evidence>
<keyword evidence="2" id="KW-1185">Reference proteome</keyword>
<sequence length="51" mass="5608">MRGDQRVNCALGVFYLGTGVSVFHCKHTALDGCALHSHPKQCDCTDREENS</sequence>
<reference evidence="1" key="1">
    <citation type="submission" date="2023-05" db="EMBL/GenBank/DDBJ databases">
        <authorList>
            <person name="Stuckert A."/>
        </authorList>
    </citation>
    <scope>NUCLEOTIDE SEQUENCE</scope>
</reference>